<feature type="transmembrane region" description="Helical" evidence="1">
    <location>
        <begin position="6"/>
        <end position="29"/>
    </location>
</feature>
<keyword evidence="1" id="KW-0812">Transmembrane</keyword>
<gene>
    <name evidence="2" type="ORF">LMG29739_01648</name>
</gene>
<organism evidence="2 3">
    <name type="scientific">Paraburkholderia solisilvae</name>
    <dbReference type="NCBI Taxonomy" id="624376"/>
    <lineage>
        <taxon>Bacteria</taxon>
        <taxon>Pseudomonadati</taxon>
        <taxon>Pseudomonadota</taxon>
        <taxon>Betaproteobacteria</taxon>
        <taxon>Burkholderiales</taxon>
        <taxon>Burkholderiaceae</taxon>
        <taxon>Paraburkholderia</taxon>
    </lineage>
</organism>
<proteinExistence type="predicted"/>
<evidence type="ECO:0000313" key="3">
    <source>
        <dbReference type="Proteomes" id="UP000494329"/>
    </source>
</evidence>
<name>A0A6J5DJ19_9BURK</name>
<evidence type="ECO:0000313" key="2">
    <source>
        <dbReference type="EMBL" id="CAB3753035.1"/>
    </source>
</evidence>
<dbReference type="AlphaFoldDB" id="A0A6J5DJ19"/>
<dbReference type="EMBL" id="CADIKF010000009">
    <property type="protein sequence ID" value="CAB3753035.1"/>
    <property type="molecule type" value="Genomic_DNA"/>
</dbReference>
<keyword evidence="1" id="KW-0472">Membrane</keyword>
<keyword evidence="1" id="KW-1133">Transmembrane helix</keyword>
<keyword evidence="3" id="KW-1185">Reference proteome</keyword>
<reference evidence="2 3" key="1">
    <citation type="submission" date="2020-04" db="EMBL/GenBank/DDBJ databases">
        <authorList>
            <person name="De Canck E."/>
        </authorList>
    </citation>
    <scope>NUCLEOTIDE SEQUENCE [LARGE SCALE GENOMIC DNA]</scope>
    <source>
        <strain evidence="2 3">LMG 29739</strain>
    </source>
</reference>
<dbReference type="Proteomes" id="UP000494329">
    <property type="component" value="Unassembled WGS sequence"/>
</dbReference>
<accession>A0A6J5DJ19</accession>
<protein>
    <submittedName>
        <fullName evidence="2">Uncharacterized protein</fullName>
    </submittedName>
</protein>
<evidence type="ECO:0000256" key="1">
    <source>
        <dbReference type="SAM" id="Phobius"/>
    </source>
</evidence>
<sequence length="49" mass="5025">MAGFWLDAGVIVVAGVGAAFAIALAAIVVMDSIDARRERGTRGGDGFWS</sequence>